<comment type="caution">
    <text evidence="5">The sequence shown here is derived from an EMBL/GenBank/DDBJ whole genome shotgun (WGS) entry which is preliminary data.</text>
</comment>
<dbReference type="InterPro" id="IPR025723">
    <property type="entry name" value="ArsA/GET3_ATPase-like"/>
</dbReference>
<sequence length="450" mass="49187">MALLRSLLFPSLCPQTLTLTPFPSTKSPATATRRPRRRARAPLMATSRDATKLVTFLGKGGAGKTTAAVLAAKVTSPLSLGFITFTSALSMCQYYAREGMRTCLVVHSQDPTAEQLMGCNFGNSPTDCGDNLSAVKLETSKLLLEPLNRVKKVDARLNLTQGILEGVVGEELGVLPGMDSIFSALTLQKLVNFLPDRKDGASTEFDIIVYDGISAEETLRLVGATERVRWYLKYMRNLAEKTEIGRLTSPSMLKLAYDSARPNGRTSEGKMSTEIWNEIEQILGFRCFLVMDPKRSITITSALRYWGCAIQAGTQISGALGFAPQSSSISQEVAGKFTPLSVGTLPYLLIDSSLDWDAAISSLSQETEDLLTTTHKCSHPSVTFDTSQKSVKLFMPGFDKSEIKLYQYRGGSELLVEAGDQRRIIKLPLGMQGKVSGAKFIDRNLVVKLR</sequence>
<evidence type="ECO:0000313" key="5">
    <source>
        <dbReference type="EMBL" id="OAY65365.1"/>
    </source>
</evidence>
<protein>
    <submittedName>
        <fullName evidence="5">Uncharacterized protein, chloroplastic</fullName>
    </submittedName>
</protein>
<keyword evidence="2" id="KW-0732">Signal</keyword>
<name>A0A199ULB1_ANACO</name>
<dbReference type="EMBL" id="LSRQ01006999">
    <property type="protein sequence ID" value="OAY65365.1"/>
    <property type="molecule type" value="Genomic_DNA"/>
</dbReference>
<dbReference type="STRING" id="4615.A0A199ULB1"/>
<evidence type="ECO:0000313" key="6">
    <source>
        <dbReference type="Proteomes" id="UP000092600"/>
    </source>
</evidence>
<dbReference type="InterPro" id="IPR008978">
    <property type="entry name" value="HSP20-like_chaperone"/>
</dbReference>
<evidence type="ECO:0000256" key="2">
    <source>
        <dbReference type="SAM" id="SignalP"/>
    </source>
</evidence>
<dbReference type="Gene3D" id="3.40.50.300">
    <property type="entry name" value="P-loop containing nucleotide triphosphate hydrolases"/>
    <property type="match status" value="1"/>
</dbReference>
<dbReference type="Pfam" id="PF17886">
    <property type="entry name" value="ArsA_HSP20"/>
    <property type="match status" value="1"/>
</dbReference>
<accession>A0A199ULB1</accession>
<comment type="similarity">
    <text evidence="1">Belongs to the arsA ATPase family.</text>
</comment>
<dbReference type="AlphaFoldDB" id="A0A199ULB1"/>
<dbReference type="PANTHER" id="PTHR43868:SF1">
    <property type="entry name" value="P-LOOP CONTAINING NUCLEOSIDE TRIPHOSPHATE HYDROLASES SUPERFAMILY PROTEIN"/>
    <property type="match status" value="1"/>
</dbReference>
<dbReference type="CDD" id="cd02035">
    <property type="entry name" value="ArsA"/>
    <property type="match status" value="1"/>
</dbReference>
<dbReference type="PANTHER" id="PTHR43868">
    <property type="entry name" value="OS02G0711200 PROTEIN"/>
    <property type="match status" value="1"/>
</dbReference>
<gene>
    <name evidence="5" type="ORF">ACMD2_05143</name>
</gene>
<feature type="domain" description="ArsA HSP20-like" evidence="4">
    <location>
        <begin position="389"/>
        <end position="448"/>
    </location>
</feature>
<feature type="chain" id="PRO_5008285300" evidence="2">
    <location>
        <begin position="19"/>
        <end position="450"/>
    </location>
</feature>
<proteinExistence type="inferred from homology"/>
<evidence type="ECO:0000259" key="4">
    <source>
        <dbReference type="Pfam" id="PF17886"/>
    </source>
</evidence>
<organism evidence="5 6">
    <name type="scientific">Ananas comosus</name>
    <name type="common">Pineapple</name>
    <name type="synonym">Ananas ananas</name>
    <dbReference type="NCBI Taxonomy" id="4615"/>
    <lineage>
        <taxon>Eukaryota</taxon>
        <taxon>Viridiplantae</taxon>
        <taxon>Streptophyta</taxon>
        <taxon>Embryophyta</taxon>
        <taxon>Tracheophyta</taxon>
        <taxon>Spermatophyta</taxon>
        <taxon>Magnoliopsida</taxon>
        <taxon>Liliopsida</taxon>
        <taxon>Poales</taxon>
        <taxon>Bromeliaceae</taxon>
        <taxon>Bromelioideae</taxon>
        <taxon>Ananas</taxon>
    </lineage>
</organism>
<dbReference type="Pfam" id="PF02374">
    <property type="entry name" value="ArsA_ATPase"/>
    <property type="match status" value="1"/>
</dbReference>
<reference evidence="5 6" key="1">
    <citation type="journal article" date="2016" name="DNA Res.">
        <title>The draft genome of MD-2 pineapple using hybrid error correction of long reads.</title>
        <authorList>
            <person name="Redwan R.M."/>
            <person name="Saidin A."/>
            <person name="Kumar S.V."/>
        </authorList>
    </citation>
    <scope>NUCLEOTIDE SEQUENCE [LARGE SCALE GENOMIC DNA]</scope>
    <source>
        <strain evidence="6">cv. MD2</strain>
        <tissue evidence="5">Leaf</tissue>
    </source>
</reference>
<dbReference type="InterPro" id="IPR040612">
    <property type="entry name" value="ArsA_HSP20-like"/>
</dbReference>
<dbReference type="InterPro" id="IPR027417">
    <property type="entry name" value="P-loop_NTPase"/>
</dbReference>
<dbReference type="InterPro" id="IPR053262">
    <property type="entry name" value="ArsA_ATPase-like"/>
</dbReference>
<evidence type="ECO:0000259" key="3">
    <source>
        <dbReference type="Pfam" id="PF02374"/>
    </source>
</evidence>
<feature type="domain" description="ArsA/GET3 Anion-transporting ATPase-like" evidence="3">
    <location>
        <begin position="51"/>
        <end position="255"/>
    </location>
</feature>
<evidence type="ECO:0000256" key="1">
    <source>
        <dbReference type="ARBA" id="ARBA00011040"/>
    </source>
</evidence>
<feature type="signal peptide" evidence="2">
    <location>
        <begin position="1"/>
        <end position="18"/>
    </location>
</feature>
<dbReference type="Gene3D" id="2.60.40.790">
    <property type="match status" value="1"/>
</dbReference>
<dbReference type="Proteomes" id="UP000092600">
    <property type="component" value="Unassembled WGS sequence"/>
</dbReference>